<dbReference type="Ensembl" id="ENSMODT00000013936.4">
    <property type="protein sequence ID" value="ENSMODP00000013686.4"/>
    <property type="gene ID" value="ENSMODG00000010936.4"/>
</dbReference>
<dbReference type="GO" id="GO:0000145">
    <property type="term" value="C:exocyst"/>
    <property type="evidence" value="ECO:0000318"/>
    <property type="project" value="GO_Central"/>
</dbReference>
<sequence length="720" mass="78968">MPILKSLRMPDPKGSRANTLPLTPSRNPFESSSGAEDEEEKGGLDAFRRESAPTLPNGASCHRRATLEKLVGLSPFRLGRGGGRRVGSPGDGESRSFLGRVLGPGVRRSSADFGLLARLNGARQGGSGDAEAAGEAARRLAFLRLGRGPKPRRGSLAERLMPSGEPALGTPPPAPAPPKAKEPLSVLEILSLIQKRELARADEHILELEAEEKLMTSGSSPSSLEGGRGLPEGRRARDVTLLYEALQRELWALVRETLADPGATGGPGGAPLTQLGQVLAQEEEADGRRGPGAARRFRARWAEAVAQVAGERLEEAARTEAEAMAGRLEALRSRLREDMGAVRTRLAPAYPPSLGAFGVYLRGYHGALSDWLRKATYHWLPLADRYALLYWHNQVYPREISGLVNMVALENGQLGPLLPAETVRSLEDECVTDVKAQTRAALLQTLQEEEEQWIGAEDQPSSLAQDVCELLEEHTDQAPRISQEFGERMAHCCLGGLAEFLQSFQQRVERFHENPSVRELPPDSYISRTITLALVGELHRRALVEYVRPLLRGRLRCRSARSRSRVAGRLRDEAAQLQRLFRRLESQASCLDVVVQHLAEVLHLEDTPSIQVEVGVLVRDYPDIRRKHVAALLDVRGLRSAAARHEILAVARDLEQSAEGAPAPPRDRAFFADIPVPRPPFCLGLPLPLARLPLDRLARPHLACLPRPRPRSPARPRAQP</sequence>
<reference evidence="3" key="2">
    <citation type="submission" date="2025-08" db="UniProtKB">
        <authorList>
            <consortium name="Ensembl"/>
        </authorList>
    </citation>
    <scope>IDENTIFICATION</scope>
</reference>
<evidence type="ECO:0000256" key="1">
    <source>
        <dbReference type="ARBA" id="ARBA00009447"/>
    </source>
</evidence>
<keyword evidence="4" id="KW-1185">Reference proteome</keyword>
<feature type="region of interest" description="Disordered" evidence="2">
    <location>
        <begin position="1"/>
        <end position="63"/>
    </location>
</feature>
<feature type="region of interest" description="Disordered" evidence="2">
    <location>
        <begin position="76"/>
        <end position="97"/>
    </location>
</feature>
<evidence type="ECO:0000313" key="3">
    <source>
        <dbReference type="Ensembl" id="ENSMODP00000013686.4"/>
    </source>
</evidence>
<dbReference type="GO" id="GO:0000149">
    <property type="term" value="F:SNARE binding"/>
    <property type="evidence" value="ECO:0000318"/>
    <property type="project" value="GO_Central"/>
</dbReference>
<evidence type="ECO:0000313" key="4">
    <source>
        <dbReference type="Proteomes" id="UP000002280"/>
    </source>
</evidence>
<proteinExistence type="inferred from homology"/>
<dbReference type="GO" id="GO:0051601">
    <property type="term" value="P:exocyst localization"/>
    <property type="evidence" value="ECO:0000318"/>
    <property type="project" value="GO_Central"/>
</dbReference>
<dbReference type="InterPro" id="IPR042532">
    <property type="entry name" value="EXOC3/Sec6_C"/>
</dbReference>
<comment type="similarity">
    <text evidence="1">Belongs to the SEC6 family.</text>
</comment>
<protein>
    <submittedName>
        <fullName evidence="3">Exocyst complex component 3 like 2</fullName>
    </submittedName>
</protein>
<gene>
    <name evidence="3" type="primary">EXOC3L2</name>
</gene>
<dbReference type="STRING" id="13616.ENSMODP00000013686"/>
<dbReference type="FunFam" id="1.10.357.70:FF:000003">
    <property type="entry name" value="exocyst complex component 3-like protein 2"/>
    <property type="match status" value="1"/>
</dbReference>
<dbReference type="eggNOG" id="KOG2286">
    <property type="taxonomic scope" value="Eukaryota"/>
</dbReference>
<feature type="region of interest" description="Disordered" evidence="2">
    <location>
        <begin position="147"/>
        <end position="181"/>
    </location>
</feature>
<dbReference type="AlphaFoldDB" id="H9H6G5"/>
<feature type="compositionally biased region" description="Polar residues" evidence="2">
    <location>
        <begin position="16"/>
        <end position="34"/>
    </location>
</feature>
<evidence type="ECO:0000256" key="2">
    <source>
        <dbReference type="SAM" id="MobiDB-lite"/>
    </source>
</evidence>
<name>H9H6G5_MONDO</name>
<dbReference type="Pfam" id="PF06046">
    <property type="entry name" value="Sec6"/>
    <property type="match status" value="2"/>
</dbReference>
<dbReference type="PANTHER" id="PTHR21292:SF7">
    <property type="entry name" value="EXOCYST COMPLEX COMPONENT 3-LIKE 2"/>
    <property type="match status" value="1"/>
</dbReference>
<dbReference type="Bgee" id="ENSMODG00000010936">
    <property type="expression patterns" value="Expressed in lung and 16 other cell types or tissues"/>
</dbReference>
<dbReference type="InParanoid" id="H9H6G5"/>
<dbReference type="Gene3D" id="1.10.357.70">
    <property type="entry name" value="Exocyst complex component Sec6, C-terminal domain"/>
    <property type="match status" value="1"/>
</dbReference>
<feature type="compositionally biased region" description="Basic and acidic residues" evidence="2">
    <location>
        <begin position="41"/>
        <end position="51"/>
    </location>
</feature>
<dbReference type="HOGENOM" id="CLU_016260_4_0_1"/>
<dbReference type="OMA" id="CKIRESE"/>
<dbReference type="GO" id="GO:0006887">
    <property type="term" value="P:exocytosis"/>
    <property type="evidence" value="ECO:0000318"/>
    <property type="project" value="GO_Central"/>
</dbReference>
<dbReference type="Proteomes" id="UP000002280">
    <property type="component" value="Unplaced"/>
</dbReference>
<feature type="compositionally biased region" description="Pro residues" evidence="2">
    <location>
        <begin position="169"/>
        <end position="178"/>
    </location>
</feature>
<accession>H9H6G5</accession>
<reference evidence="3" key="1">
    <citation type="journal article" date="2007" name="Nature">
        <title>Genome of the marsupial Monodelphis domestica reveals innovation in non-coding sequences.</title>
        <authorList>
            <person name="Mikkelsen T.S."/>
            <person name="Wakefield M.J."/>
            <person name="Aken B."/>
            <person name="Amemiya C.T."/>
            <person name="Chang J.L."/>
            <person name="Duke S."/>
            <person name="Garber M."/>
            <person name="Gentles A.J."/>
            <person name="Goodstadt L."/>
            <person name="Heger A."/>
            <person name="Jurka J."/>
            <person name="Kamal M."/>
            <person name="Mauceli E."/>
            <person name="Searle S.M."/>
            <person name="Sharpe T."/>
            <person name="Baker M.L."/>
            <person name="Batzer M.A."/>
            <person name="Benos P.V."/>
            <person name="Belov K."/>
            <person name="Clamp M."/>
            <person name="Cook A."/>
            <person name="Cuff J."/>
            <person name="Das R."/>
            <person name="Davidow L."/>
            <person name="Deakin J.E."/>
            <person name="Fazzari M.J."/>
            <person name="Glass J.L."/>
            <person name="Grabherr M."/>
            <person name="Greally J.M."/>
            <person name="Gu W."/>
            <person name="Hore T.A."/>
            <person name="Huttley G.A."/>
            <person name="Kleber M."/>
            <person name="Jirtle R.L."/>
            <person name="Koina E."/>
            <person name="Lee J.T."/>
            <person name="Mahony S."/>
            <person name="Marra M.A."/>
            <person name="Miller R.D."/>
            <person name="Nicholls R.D."/>
            <person name="Oda M."/>
            <person name="Papenfuss A.T."/>
            <person name="Parra Z.E."/>
            <person name="Pollock D.D."/>
            <person name="Ray D.A."/>
            <person name="Schein J.E."/>
            <person name="Speed T.P."/>
            <person name="Thompson K."/>
            <person name="VandeBerg J.L."/>
            <person name="Wade C.M."/>
            <person name="Walker J.A."/>
            <person name="Waters P.D."/>
            <person name="Webber C."/>
            <person name="Weidman J.R."/>
            <person name="Xie X."/>
            <person name="Zody M.C."/>
            <person name="Baldwin J."/>
            <person name="Abdouelleil A."/>
            <person name="Abdulkadir J."/>
            <person name="Abebe A."/>
            <person name="Abera B."/>
            <person name="Abreu J."/>
            <person name="Acer S.C."/>
            <person name="Aftuck L."/>
            <person name="Alexander A."/>
            <person name="An P."/>
            <person name="Anderson E."/>
            <person name="Anderson S."/>
            <person name="Arachi H."/>
            <person name="Azer M."/>
            <person name="Bachantsang P."/>
            <person name="Barry A."/>
            <person name="Bayul T."/>
            <person name="Berlin A."/>
            <person name="Bessette D."/>
            <person name="Bloom T."/>
            <person name="Bloom T."/>
            <person name="Boguslavskiy L."/>
            <person name="Bonnet C."/>
            <person name="Boukhgalter B."/>
            <person name="Bourzgui I."/>
            <person name="Brown A."/>
            <person name="Cahill P."/>
            <person name="Channer S."/>
            <person name="Cheshatsang Y."/>
            <person name="Chuda L."/>
            <person name="Citroen M."/>
            <person name="Collymore A."/>
            <person name="Cooke P."/>
            <person name="Costello M."/>
            <person name="D'Aco K."/>
            <person name="Daza R."/>
            <person name="De Haan G."/>
            <person name="DeGray S."/>
            <person name="DeMaso C."/>
            <person name="Dhargay N."/>
            <person name="Dooley K."/>
            <person name="Dooley E."/>
            <person name="Doricent M."/>
            <person name="Dorje P."/>
            <person name="Dorjee K."/>
            <person name="Dupes A."/>
            <person name="Elong R."/>
            <person name="Falk J."/>
            <person name="Farina A."/>
            <person name="Faro S."/>
            <person name="Ferguson D."/>
            <person name="Fisher S."/>
            <person name="Foley C.D."/>
            <person name="Franke A."/>
            <person name="Friedrich D."/>
            <person name="Gadbois L."/>
            <person name="Gearin G."/>
            <person name="Gearin C.R."/>
            <person name="Giannoukos G."/>
            <person name="Goode T."/>
            <person name="Graham J."/>
            <person name="Grandbois E."/>
            <person name="Grewal S."/>
            <person name="Gyaltsen K."/>
            <person name="Hafez N."/>
            <person name="Hagos B."/>
            <person name="Hall J."/>
            <person name="Henson C."/>
            <person name="Hollinger A."/>
            <person name="Honan T."/>
            <person name="Huard M.D."/>
            <person name="Hughes L."/>
            <person name="Hurhula B."/>
            <person name="Husby M.E."/>
            <person name="Kamat A."/>
            <person name="Kanga B."/>
            <person name="Kashin S."/>
            <person name="Khazanovich D."/>
            <person name="Kisner P."/>
            <person name="Lance K."/>
            <person name="Lara M."/>
            <person name="Lee W."/>
            <person name="Lennon N."/>
            <person name="Letendre F."/>
            <person name="LeVine R."/>
            <person name="Lipovsky A."/>
            <person name="Liu X."/>
            <person name="Liu J."/>
            <person name="Liu S."/>
            <person name="Lokyitsang T."/>
            <person name="Lokyitsang Y."/>
            <person name="Lubonja R."/>
            <person name="Lui A."/>
            <person name="MacDonald P."/>
            <person name="Magnisalis V."/>
            <person name="Maru K."/>
            <person name="Matthews C."/>
            <person name="McCusker W."/>
            <person name="McDonough S."/>
            <person name="Mehta T."/>
            <person name="Meldrim J."/>
            <person name="Meneus L."/>
            <person name="Mihai O."/>
            <person name="Mihalev A."/>
            <person name="Mihova T."/>
            <person name="Mittelman R."/>
            <person name="Mlenga V."/>
            <person name="Montmayeur A."/>
            <person name="Mulrain L."/>
            <person name="Navidi A."/>
            <person name="Naylor J."/>
            <person name="Negash T."/>
            <person name="Nguyen T."/>
            <person name="Nguyen N."/>
            <person name="Nicol R."/>
            <person name="Norbu C."/>
            <person name="Norbu N."/>
            <person name="Novod N."/>
            <person name="O'Neill B."/>
            <person name="Osman S."/>
            <person name="Markiewicz E."/>
            <person name="Oyono O.L."/>
            <person name="Patti C."/>
            <person name="Phunkhang P."/>
            <person name="Pierre F."/>
            <person name="Priest M."/>
            <person name="Raghuraman S."/>
            <person name="Rege F."/>
            <person name="Reyes R."/>
            <person name="Rise C."/>
            <person name="Rogov P."/>
            <person name="Ross K."/>
            <person name="Ryan E."/>
            <person name="Settipalli S."/>
            <person name="Shea T."/>
            <person name="Sherpa N."/>
            <person name="Shi L."/>
            <person name="Shih D."/>
            <person name="Sparrow T."/>
            <person name="Spaulding J."/>
            <person name="Stalker J."/>
            <person name="Stange-Thomann N."/>
            <person name="Stavropoulos S."/>
            <person name="Stone C."/>
            <person name="Strader C."/>
            <person name="Tesfaye S."/>
            <person name="Thomson T."/>
            <person name="Thoulutsang Y."/>
            <person name="Thoulutsang D."/>
            <person name="Topham K."/>
            <person name="Topping I."/>
            <person name="Tsamla T."/>
            <person name="Vassiliev H."/>
            <person name="Vo A."/>
            <person name="Wangchuk T."/>
            <person name="Wangdi T."/>
            <person name="Weiand M."/>
            <person name="Wilkinson J."/>
            <person name="Wilson A."/>
            <person name="Yadav S."/>
            <person name="Young G."/>
            <person name="Yu Q."/>
            <person name="Zembek L."/>
            <person name="Zhong D."/>
            <person name="Zimmer A."/>
            <person name="Zwirko Z."/>
            <person name="Jaffe D.B."/>
            <person name="Alvarez P."/>
            <person name="Brockman W."/>
            <person name="Butler J."/>
            <person name="Chin C."/>
            <person name="Gnerre S."/>
            <person name="MacCallum I."/>
            <person name="Graves J.A."/>
            <person name="Ponting C.P."/>
            <person name="Breen M."/>
            <person name="Samollow P.B."/>
            <person name="Lander E.S."/>
            <person name="Lindblad-Toh K."/>
        </authorList>
    </citation>
    <scope>NUCLEOTIDE SEQUENCE [LARGE SCALE GENOMIC DNA]</scope>
</reference>
<dbReference type="InterPro" id="IPR010326">
    <property type="entry name" value="EXOC3/Sec6"/>
</dbReference>
<dbReference type="GeneTree" id="ENSGT01030000234613"/>
<dbReference type="PANTHER" id="PTHR21292">
    <property type="entry name" value="EXOCYST COMPLEX COMPONENT SEC6-RELATED"/>
    <property type="match status" value="1"/>
</dbReference>
<organism evidence="3 4">
    <name type="scientific">Monodelphis domestica</name>
    <name type="common">Gray short-tailed opossum</name>
    <dbReference type="NCBI Taxonomy" id="13616"/>
    <lineage>
        <taxon>Eukaryota</taxon>
        <taxon>Metazoa</taxon>
        <taxon>Chordata</taxon>
        <taxon>Craniata</taxon>
        <taxon>Vertebrata</taxon>
        <taxon>Euteleostomi</taxon>
        <taxon>Mammalia</taxon>
        <taxon>Metatheria</taxon>
        <taxon>Didelphimorphia</taxon>
        <taxon>Didelphidae</taxon>
        <taxon>Monodelphis</taxon>
    </lineage>
</organism>
<reference evidence="3" key="3">
    <citation type="submission" date="2025-09" db="UniProtKB">
        <authorList>
            <consortium name="Ensembl"/>
        </authorList>
    </citation>
    <scope>IDENTIFICATION</scope>
</reference>